<protein>
    <submittedName>
        <fullName evidence="1">Aldose 1-epimerase domain protein</fullName>
    </submittedName>
</protein>
<gene>
    <name evidence="1" type="ORF">LPTSP4_13340</name>
</gene>
<accession>A0A2P2DYW4</accession>
<name>A0A2P2DYW4_9LEPT</name>
<evidence type="ECO:0000313" key="2">
    <source>
        <dbReference type="Proteomes" id="UP000245133"/>
    </source>
</evidence>
<dbReference type="SUPFAM" id="SSF74650">
    <property type="entry name" value="Galactose mutarotase-like"/>
    <property type="match status" value="1"/>
</dbReference>
<dbReference type="OrthoDB" id="9808779at2"/>
<dbReference type="InterPro" id="IPR008183">
    <property type="entry name" value="Aldose_1/G6P_1-epimerase"/>
</dbReference>
<dbReference type="Gene3D" id="2.70.98.10">
    <property type="match status" value="1"/>
</dbReference>
<dbReference type="Pfam" id="PF01263">
    <property type="entry name" value="Aldose_epim"/>
    <property type="match status" value="1"/>
</dbReference>
<dbReference type="GO" id="GO:0016853">
    <property type="term" value="F:isomerase activity"/>
    <property type="evidence" value="ECO:0007669"/>
    <property type="project" value="InterPro"/>
</dbReference>
<evidence type="ECO:0000313" key="1">
    <source>
        <dbReference type="EMBL" id="GBF49815.1"/>
    </source>
</evidence>
<comment type="caution">
    <text evidence="1">The sequence shown here is derived from an EMBL/GenBank/DDBJ whole genome shotgun (WGS) entry which is preliminary data.</text>
</comment>
<sequence length="300" mass="34188">MYELKHAGATFTLQLKNGGQWIGLELVSPLENRPISVLSGHKENDPFFASGSFLMFPWVNRLDPNPWAREPFFPSTQWLTDGNGLSLHGLYHSLPRTILSETGDTNSRSLSLGFEIPEEWKGTALGKQVVVETYHLNQHALGIEYSIRNDSDSEFLFSLGIHPYFSFGQDSTVDDLYLFGSGFQEVKLGDYLIPERIVPEPIRFVGETKLEGKNFDHLYKSVNPPQDEVYFGFFSVNRRERVLVIGGKYYQIYIPPDRKSIAIEPMTATGNFLHFERDAIIAIQPGEEKKITFLIRIETF</sequence>
<dbReference type="GO" id="GO:0030246">
    <property type="term" value="F:carbohydrate binding"/>
    <property type="evidence" value="ECO:0007669"/>
    <property type="project" value="InterPro"/>
</dbReference>
<dbReference type="EMBL" id="BFBB01000003">
    <property type="protein sequence ID" value="GBF49815.1"/>
    <property type="molecule type" value="Genomic_DNA"/>
</dbReference>
<dbReference type="InterPro" id="IPR014718">
    <property type="entry name" value="GH-type_carb-bd"/>
</dbReference>
<reference evidence="1 2" key="1">
    <citation type="submission" date="2018-02" db="EMBL/GenBank/DDBJ databases">
        <title>Novel Leptospira species isolated from soil and water in Japan.</title>
        <authorList>
            <person name="Nakao R."/>
            <person name="Masuzawa T."/>
        </authorList>
    </citation>
    <scope>NUCLEOTIDE SEQUENCE [LARGE SCALE GENOMIC DNA]</scope>
    <source>
        <strain evidence="1 2">YH101</strain>
    </source>
</reference>
<dbReference type="GO" id="GO:0005975">
    <property type="term" value="P:carbohydrate metabolic process"/>
    <property type="evidence" value="ECO:0007669"/>
    <property type="project" value="InterPro"/>
</dbReference>
<dbReference type="Proteomes" id="UP000245133">
    <property type="component" value="Unassembled WGS sequence"/>
</dbReference>
<dbReference type="AlphaFoldDB" id="A0A2P2DYW4"/>
<proteinExistence type="predicted"/>
<dbReference type="InterPro" id="IPR011013">
    <property type="entry name" value="Gal_mutarotase_sf_dom"/>
</dbReference>
<keyword evidence="2" id="KW-1185">Reference proteome</keyword>
<dbReference type="CDD" id="cd01081">
    <property type="entry name" value="Aldose_epim"/>
    <property type="match status" value="1"/>
</dbReference>
<organism evidence="1 2">
    <name type="scientific">Leptospira ryugenii</name>
    <dbReference type="NCBI Taxonomy" id="1917863"/>
    <lineage>
        <taxon>Bacteria</taxon>
        <taxon>Pseudomonadati</taxon>
        <taxon>Spirochaetota</taxon>
        <taxon>Spirochaetia</taxon>
        <taxon>Leptospirales</taxon>
        <taxon>Leptospiraceae</taxon>
        <taxon>Leptospira</taxon>
    </lineage>
</organism>
<dbReference type="RefSeq" id="WP_108975026.1">
    <property type="nucleotide sequence ID" value="NZ_BFBB01000003.1"/>
</dbReference>